<evidence type="ECO:0000256" key="1">
    <source>
        <dbReference type="SAM" id="MobiDB-lite"/>
    </source>
</evidence>
<gene>
    <name evidence="2" type="ORF">RRG08_039492</name>
</gene>
<feature type="compositionally biased region" description="Low complexity" evidence="1">
    <location>
        <begin position="48"/>
        <end position="64"/>
    </location>
</feature>
<accession>A0AAE0YJN5</accession>
<protein>
    <submittedName>
        <fullName evidence="2">Uncharacterized protein</fullName>
    </submittedName>
</protein>
<evidence type="ECO:0000313" key="3">
    <source>
        <dbReference type="Proteomes" id="UP001283361"/>
    </source>
</evidence>
<name>A0AAE0YJN5_9GAST</name>
<feature type="compositionally biased region" description="Basic and acidic residues" evidence="1">
    <location>
        <begin position="74"/>
        <end position="83"/>
    </location>
</feature>
<dbReference type="AlphaFoldDB" id="A0AAE0YJN5"/>
<comment type="caution">
    <text evidence="2">The sequence shown here is derived from an EMBL/GenBank/DDBJ whole genome shotgun (WGS) entry which is preliminary data.</text>
</comment>
<feature type="region of interest" description="Disordered" evidence="1">
    <location>
        <begin position="14"/>
        <end position="83"/>
    </location>
</feature>
<evidence type="ECO:0000313" key="2">
    <source>
        <dbReference type="EMBL" id="KAK3748239.1"/>
    </source>
</evidence>
<keyword evidence="3" id="KW-1185">Reference proteome</keyword>
<sequence length="83" mass="9032">MTFEAAGSPWLTLAHPGSAWLSPKPEEARSVNRGRNSVARSDQFGKCSISEETSSSELASDSSSVMLTDDWSSDDQRMTRGYS</sequence>
<reference evidence="2" key="1">
    <citation type="journal article" date="2023" name="G3 (Bethesda)">
        <title>A reference genome for the long-term kleptoplast-retaining sea slug Elysia crispata morphotype clarki.</title>
        <authorList>
            <person name="Eastman K.E."/>
            <person name="Pendleton A.L."/>
            <person name="Shaikh M.A."/>
            <person name="Suttiyut T."/>
            <person name="Ogas R."/>
            <person name="Tomko P."/>
            <person name="Gavelis G."/>
            <person name="Widhalm J.R."/>
            <person name="Wisecaver J.H."/>
        </authorList>
    </citation>
    <scope>NUCLEOTIDE SEQUENCE</scope>
    <source>
        <strain evidence="2">ECLA1</strain>
    </source>
</reference>
<dbReference type="EMBL" id="JAWDGP010006036">
    <property type="protein sequence ID" value="KAK3748239.1"/>
    <property type="molecule type" value="Genomic_DNA"/>
</dbReference>
<organism evidence="2 3">
    <name type="scientific">Elysia crispata</name>
    <name type="common">lettuce slug</name>
    <dbReference type="NCBI Taxonomy" id="231223"/>
    <lineage>
        <taxon>Eukaryota</taxon>
        <taxon>Metazoa</taxon>
        <taxon>Spiralia</taxon>
        <taxon>Lophotrochozoa</taxon>
        <taxon>Mollusca</taxon>
        <taxon>Gastropoda</taxon>
        <taxon>Heterobranchia</taxon>
        <taxon>Euthyneura</taxon>
        <taxon>Panpulmonata</taxon>
        <taxon>Sacoglossa</taxon>
        <taxon>Placobranchoidea</taxon>
        <taxon>Plakobranchidae</taxon>
        <taxon>Elysia</taxon>
    </lineage>
</organism>
<proteinExistence type="predicted"/>
<dbReference type="Proteomes" id="UP001283361">
    <property type="component" value="Unassembled WGS sequence"/>
</dbReference>